<dbReference type="Proteomes" id="UP000427769">
    <property type="component" value="Chromosome"/>
</dbReference>
<evidence type="ECO:0000313" key="2">
    <source>
        <dbReference type="Proteomes" id="UP000427769"/>
    </source>
</evidence>
<dbReference type="KEGG" id="dwd:DSCW_62960"/>
<dbReference type="EMBL" id="AP021875">
    <property type="protein sequence ID" value="BBO78879.1"/>
    <property type="molecule type" value="Genomic_DNA"/>
</dbReference>
<organism evidence="1 2">
    <name type="scientific">Desulfosarcina widdelii</name>
    <dbReference type="NCBI Taxonomy" id="947919"/>
    <lineage>
        <taxon>Bacteria</taxon>
        <taxon>Pseudomonadati</taxon>
        <taxon>Thermodesulfobacteriota</taxon>
        <taxon>Desulfobacteria</taxon>
        <taxon>Desulfobacterales</taxon>
        <taxon>Desulfosarcinaceae</taxon>
        <taxon>Desulfosarcina</taxon>
    </lineage>
</organism>
<reference evidence="1 2" key="1">
    <citation type="submission" date="2019-11" db="EMBL/GenBank/DDBJ databases">
        <title>Comparative genomics of hydrocarbon-degrading Desulfosarcina strains.</title>
        <authorList>
            <person name="Watanabe M."/>
            <person name="Kojima H."/>
            <person name="Fukui M."/>
        </authorList>
    </citation>
    <scope>NUCLEOTIDE SEQUENCE [LARGE SCALE GENOMIC DNA]</scope>
    <source>
        <strain evidence="1 2">PP31</strain>
    </source>
</reference>
<evidence type="ECO:0000313" key="1">
    <source>
        <dbReference type="EMBL" id="BBO78879.1"/>
    </source>
</evidence>
<protein>
    <submittedName>
        <fullName evidence="1">Uncharacterized protein</fullName>
    </submittedName>
</protein>
<gene>
    <name evidence="1" type="ORF">DSCW_62960</name>
</gene>
<name>A0A5K7ZFF3_9BACT</name>
<proteinExistence type="predicted"/>
<dbReference type="AlphaFoldDB" id="A0A5K7ZFF3"/>
<accession>A0A5K7ZFF3</accession>
<sequence length="54" mass="6065">MRDEEPAAIGIEREEECIQGRAVLVTGGRELRSLVVAKAFRNLKCSLHNVVRFP</sequence>
<keyword evidence="2" id="KW-1185">Reference proteome</keyword>